<gene>
    <name evidence="1" type="ORF">CVV64_17405</name>
</gene>
<evidence type="ECO:0000313" key="1">
    <source>
        <dbReference type="EMBL" id="PKK88776.1"/>
    </source>
</evidence>
<proteinExistence type="predicted"/>
<evidence type="ECO:0000313" key="2">
    <source>
        <dbReference type="Proteomes" id="UP000233256"/>
    </source>
</evidence>
<comment type="caution">
    <text evidence="1">The sequence shown here is derived from an EMBL/GenBank/DDBJ whole genome shotgun (WGS) entry which is preliminary data.</text>
</comment>
<sequence>MPGSNVHHIISEFKTCTLTDQLYLLEEMASLIRQNSGKAGLRKISELQGKGKDLWKNVNVKNYLDEERNSWNG</sequence>
<dbReference type="AlphaFoldDB" id="A0A2N1PKC2"/>
<accession>A0A2N1PKC2</accession>
<dbReference type="EMBL" id="PGXC01000035">
    <property type="protein sequence ID" value="PKK88776.1"/>
    <property type="molecule type" value="Genomic_DNA"/>
</dbReference>
<protein>
    <submittedName>
        <fullName evidence="1">Uncharacterized protein</fullName>
    </submittedName>
</protein>
<dbReference type="Proteomes" id="UP000233256">
    <property type="component" value="Unassembled WGS sequence"/>
</dbReference>
<organism evidence="1 2">
    <name type="scientific">Candidatus Wallbacteria bacterium HGW-Wallbacteria-1</name>
    <dbReference type="NCBI Taxonomy" id="2013854"/>
    <lineage>
        <taxon>Bacteria</taxon>
        <taxon>Candidatus Walliibacteriota</taxon>
    </lineage>
</organism>
<name>A0A2N1PKC2_9BACT</name>
<reference evidence="1 2" key="1">
    <citation type="journal article" date="2017" name="ISME J.">
        <title>Potential for microbial H2 and metal transformations associated with novel bacteria and archaea in deep terrestrial subsurface sediments.</title>
        <authorList>
            <person name="Hernsdorf A.W."/>
            <person name="Amano Y."/>
            <person name="Miyakawa K."/>
            <person name="Ise K."/>
            <person name="Suzuki Y."/>
            <person name="Anantharaman K."/>
            <person name="Probst A."/>
            <person name="Burstein D."/>
            <person name="Thomas B.C."/>
            <person name="Banfield J.F."/>
        </authorList>
    </citation>
    <scope>NUCLEOTIDE SEQUENCE [LARGE SCALE GENOMIC DNA]</scope>
    <source>
        <strain evidence="1">HGW-Wallbacteria-1</strain>
    </source>
</reference>